<dbReference type="AlphaFoldDB" id="A0A644VJ39"/>
<dbReference type="GO" id="GO:0019867">
    <property type="term" value="C:outer membrane"/>
    <property type="evidence" value="ECO:0007669"/>
    <property type="project" value="InterPro"/>
</dbReference>
<proteinExistence type="predicted"/>
<accession>A0A644VJ39</accession>
<dbReference type="GO" id="GO:0009254">
    <property type="term" value="P:peptidoglycan turnover"/>
    <property type="evidence" value="ECO:0007669"/>
    <property type="project" value="InterPro"/>
</dbReference>
<sequence length="243" mass="26103">MKKLVATMLVAVVASVFSPVVPQAHAAVIEDKLAQAAEQGVSASRIQELIKIKQGLENGDTSVVVNALTTIAQERIEKSNLNSVMANADAKQVMQTVLRKQVEQRVSEQLAPYQAQLNVLSQFVNGGSSVTPSTTQQNDPVIGAPNNYSRVLDMKATAYAPGPLDNGKWNNLTYVGGIVQKGVVAVDPKIIPMGTKLWVEGYGQAVAEDQGSAIKGNRIDLAFNDRQEAIDYGIQNVKVYVLN</sequence>
<dbReference type="GO" id="GO:0004553">
    <property type="term" value="F:hydrolase activity, hydrolyzing O-glycosyl compounds"/>
    <property type="evidence" value="ECO:0007669"/>
    <property type="project" value="InterPro"/>
</dbReference>
<dbReference type="EMBL" id="VSSQ01000324">
    <property type="protein sequence ID" value="MPL91257.1"/>
    <property type="molecule type" value="Genomic_DNA"/>
</dbReference>
<dbReference type="CDD" id="cd14667">
    <property type="entry name" value="3D_containing_proteins"/>
    <property type="match status" value="1"/>
</dbReference>
<dbReference type="PANTHER" id="PTHR39160">
    <property type="entry name" value="CELL WALL-BINDING PROTEIN YOCH"/>
    <property type="match status" value="1"/>
</dbReference>
<keyword evidence="1" id="KW-0732">Signal</keyword>
<dbReference type="InterPro" id="IPR036908">
    <property type="entry name" value="RlpA-like_sf"/>
</dbReference>
<feature type="domain" description="3D" evidence="2">
    <location>
        <begin position="183"/>
        <end position="243"/>
    </location>
</feature>
<protein>
    <recommendedName>
        <fullName evidence="2">3D domain-containing protein</fullName>
    </recommendedName>
</protein>
<evidence type="ECO:0000313" key="3">
    <source>
        <dbReference type="EMBL" id="MPL91257.1"/>
    </source>
</evidence>
<organism evidence="3">
    <name type="scientific">bioreactor metagenome</name>
    <dbReference type="NCBI Taxonomy" id="1076179"/>
    <lineage>
        <taxon>unclassified sequences</taxon>
        <taxon>metagenomes</taxon>
        <taxon>ecological metagenomes</taxon>
    </lineage>
</organism>
<reference evidence="3" key="1">
    <citation type="submission" date="2019-08" db="EMBL/GenBank/DDBJ databases">
        <authorList>
            <person name="Kucharzyk K."/>
            <person name="Murdoch R.W."/>
            <person name="Higgins S."/>
            <person name="Loffler F."/>
        </authorList>
    </citation>
    <scope>NUCLEOTIDE SEQUENCE</scope>
</reference>
<comment type="caution">
    <text evidence="3">The sequence shown here is derived from an EMBL/GenBank/DDBJ whole genome shotgun (WGS) entry which is preliminary data.</text>
</comment>
<evidence type="ECO:0000256" key="1">
    <source>
        <dbReference type="ARBA" id="ARBA00022729"/>
    </source>
</evidence>
<evidence type="ECO:0000259" key="2">
    <source>
        <dbReference type="Pfam" id="PF06725"/>
    </source>
</evidence>
<dbReference type="SUPFAM" id="SSF50685">
    <property type="entry name" value="Barwin-like endoglucanases"/>
    <property type="match status" value="1"/>
</dbReference>
<dbReference type="InterPro" id="IPR051933">
    <property type="entry name" value="Resuscitation_pf_RpfB"/>
</dbReference>
<name>A0A644VJ39_9ZZZZ</name>
<dbReference type="Pfam" id="PF06725">
    <property type="entry name" value="3D"/>
    <property type="match status" value="1"/>
</dbReference>
<dbReference type="InterPro" id="IPR010611">
    <property type="entry name" value="3D_dom"/>
</dbReference>
<dbReference type="Gene3D" id="2.40.40.10">
    <property type="entry name" value="RlpA-like domain"/>
    <property type="match status" value="1"/>
</dbReference>
<gene>
    <name evidence="3" type="ORF">SDC9_37324</name>
</gene>
<dbReference type="InterPro" id="IPR059180">
    <property type="entry name" value="3D_YorM"/>
</dbReference>
<dbReference type="PANTHER" id="PTHR39160:SF4">
    <property type="entry name" value="RESUSCITATION-PROMOTING FACTOR RPFB"/>
    <property type="match status" value="1"/>
</dbReference>